<keyword evidence="9" id="KW-1185">Reference proteome</keyword>
<evidence type="ECO:0000313" key="8">
    <source>
        <dbReference type="EMBL" id="MBB4000377.1"/>
    </source>
</evidence>
<dbReference type="GO" id="GO:0051596">
    <property type="term" value="P:methylglyoxal catabolic process"/>
    <property type="evidence" value="ECO:0007669"/>
    <property type="project" value="TreeGrafter"/>
</dbReference>
<accession>A0A7W6MM14</accession>
<dbReference type="PIRSF" id="PIRSF000097">
    <property type="entry name" value="AKR"/>
    <property type="match status" value="1"/>
</dbReference>
<feature type="site" description="Lowers pKa of active site Tyr" evidence="6">
    <location>
        <position position="72"/>
    </location>
</feature>
<evidence type="ECO:0000256" key="1">
    <source>
        <dbReference type="ARBA" id="ARBA00007905"/>
    </source>
</evidence>
<sequence>MKTIEASGARIPALGLGTYKLTGDTCSRIVAAAIEVGYRHIDTARMYGNEREVGEGIRASGIERGELFVTTKIWRDDIGRDTLVPSARQAIDALGVGPVDLLLIHWPNADVPLEDSIDALNEAKDAGLTHHIGVANFPSTMLDDAAAMSAAPIVCNQVEYHPMLSQEVILAACERNDMALVAYSPLGQGGELMGHPAIAGIARAHGRTPAQVVLRWEIEQPRVAAIPRTSNPDRLAENLDIFSFELTEEDRRVLADMSAQRKRLVDPAFAPNWDRF</sequence>
<dbReference type="GO" id="GO:1990002">
    <property type="term" value="F:methylglyoxal reductase (NADPH) (acetol producing) activity"/>
    <property type="evidence" value="ECO:0007669"/>
    <property type="project" value="TreeGrafter"/>
</dbReference>
<dbReference type="AlphaFoldDB" id="A0A7W6MM14"/>
<dbReference type="InterPro" id="IPR023210">
    <property type="entry name" value="NADP_OxRdtase_dom"/>
</dbReference>
<evidence type="ECO:0000256" key="3">
    <source>
        <dbReference type="ARBA" id="ARBA00023002"/>
    </source>
</evidence>
<keyword evidence="2" id="KW-0521">NADP</keyword>
<dbReference type="PRINTS" id="PR00069">
    <property type="entry name" value="ALDKETRDTASE"/>
</dbReference>
<dbReference type="InterPro" id="IPR020471">
    <property type="entry name" value="AKR"/>
</dbReference>
<feature type="binding site" evidence="5">
    <location>
        <position position="105"/>
    </location>
    <ligand>
        <name>substrate</name>
    </ligand>
</feature>
<dbReference type="SUPFAM" id="SSF51430">
    <property type="entry name" value="NAD(P)-linked oxidoreductase"/>
    <property type="match status" value="1"/>
</dbReference>
<keyword evidence="3" id="KW-0560">Oxidoreductase</keyword>
<evidence type="ECO:0000259" key="7">
    <source>
        <dbReference type="Pfam" id="PF00248"/>
    </source>
</evidence>
<dbReference type="EMBL" id="JACIEK010000019">
    <property type="protein sequence ID" value="MBB4000377.1"/>
    <property type="molecule type" value="Genomic_DNA"/>
</dbReference>
<name>A0A7W6MM14_9HYPH</name>
<feature type="active site" description="Proton donor" evidence="4">
    <location>
        <position position="47"/>
    </location>
</feature>
<feature type="domain" description="NADP-dependent oxidoreductase" evidence="7">
    <location>
        <begin position="14"/>
        <end position="250"/>
    </location>
</feature>
<evidence type="ECO:0000256" key="2">
    <source>
        <dbReference type="ARBA" id="ARBA00022857"/>
    </source>
</evidence>
<reference evidence="8 9" key="1">
    <citation type="submission" date="2020-08" db="EMBL/GenBank/DDBJ databases">
        <title>Genomic Encyclopedia of Type Strains, Phase IV (KMG-IV): sequencing the most valuable type-strain genomes for metagenomic binning, comparative biology and taxonomic classification.</title>
        <authorList>
            <person name="Goeker M."/>
        </authorList>
    </citation>
    <scope>NUCLEOTIDE SEQUENCE [LARGE SCALE GENOMIC DNA]</scope>
    <source>
        <strain evidence="8 9">DSM 102238</strain>
    </source>
</reference>
<dbReference type="PROSITE" id="PS00063">
    <property type="entry name" value="ALDOKETO_REDUCTASE_3"/>
    <property type="match status" value="1"/>
</dbReference>
<gene>
    <name evidence="8" type="ORF">GGR04_004254</name>
</gene>
<dbReference type="PANTHER" id="PTHR43827">
    <property type="entry name" value="2,5-DIKETO-D-GLUCONIC ACID REDUCTASE"/>
    <property type="match status" value="1"/>
</dbReference>
<evidence type="ECO:0000256" key="4">
    <source>
        <dbReference type="PIRSR" id="PIRSR000097-1"/>
    </source>
</evidence>
<dbReference type="InterPro" id="IPR018170">
    <property type="entry name" value="Aldo/ket_reductase_CS"/>
</dbReference>
<comment type="similarity">
    <text evidence="1">Belongs to the aldo/keto reductase family.</text>
</comment>
<proteinExistence type="inferred from homology"/>
<comment type="caution">
    <text evidence="8">The sequence shown here is derived from an EMBL/GenBank/DDBJ whole genome shotgun (WGS) entry which is preliminary data.</text>
</comment>
<dbReference type="RefSeq" id="WP_183202161.1">
    <property type="nucleotide sequence ID" value="NZ_JACIEK010000019.1"/>
</dbReference>
<dbReference type="Gene3D" id="3.20.20.100">
    <property type="entry name" value="NADP-dependent oxidoreductase domain"/>
    <property type="match status" value="1"/>
</dbReference>
<dbReference type="PANTHER" id="PTHR43827:SF3">
    <property type="entry name" value="NADP-DEPENDENT OXIDOREDUCTASE DOMAIN-CONTAINING PROTEIN"/>
    <property type="match status" value="1"/>
</dbReference>
<protein>
    <submittedName>
        <fullName evidence="8">Diketogulonate reductase-like aldo/keto reductase</fullName>
    </submittedName>
</protein>
<dbReference type="PROSITE" id="PS00798">
    <property type="entry name" value="ALDOKETO_REDUCTASE_1"/>
    <property type="match status" value="1"/>
</dbReference>
<evidence type="ECO:0000313" key="9">
    <source>
        <dbReference type="Proteomes" id="UP000542776"/>
    </source>
</evidence>
<evidence type="ECO:0000256" key="6">
    <source>
        <dbReference type="PIRSR" id="PIRSR000097-3"/>
    </source>
</evidence>
<dbReference type="Proteomes" id="UP000542776">
    <property type="component" value="Unassembled WGS sequence"/>
</dbReference>
<dbReference type="Pfam" id="PF00248">
    <property type="entry name" value="Aldo_ket_red"/>
    <property type="match status" value="1"/>
</dbReference>
<dbReference type="InterPro" id="IPR036812">
    <property type="entry name" value="NAD(P)_OxRdtase_dom_sf"/>
</dbReference>
<evidence type="ECO:0000256" key="5">
    <source>
        <dbReference type="PIRSR" id="PIRSR000097-2"/>
    </source>
</evidence>
<organism evidence="8 9">
    <name type="scientific">Aureimonas pseudogalii</name>
    <dbReference type="NCBI Taxonomy" id="1744844"/>
    <lineage>
        <taxon>Bacteria</taxon>
        <taxon>Pseudomonadati</taxon>
        <taxon>Pseudomonadota</taxon>
        <taxon>Alphaproteobacteria</taxon>
        <taxon>Hyphomicrobiales</taxon>
        <taxon>Aurantimonadaceae</taxon>
        <taxon>Aureimonas</taxon>
    </lineage>
</organism>